<dbReference type="PANTHER" id="PTHR33096">
    <property type="entry name" value="CXC2 DOMAIN-CONTAINING PROTEIN"/>
    <property type="match status" value="1"/>
</dbReference>
<dbReference type="HOGENOM" id="CLU_003703_13_0_1"/>
<dbReference type="PANTHER" id="PTHR33096:SF1">
    <property type="entry name" value="CXC1-LIKE CYSTEINE CLUSTER ASSOCIATED WITH KDZ TRANSPOSASES DOMAIN-CONTAINING PROTEIN"/>
    <property type="match status" value="1"/>
</dbReference>
<dbReference type="OrthoDB" id="3261436at2759"/>
<dbReference type="InterPro" id="IPR041457">
    <property type="entry name" value="CxC2_KDZ-assoc"/>
</dbReference>
<evidence type="ECO:0000313" key="2">
    <source>
        <dbReference type="EMBL" id="KIK77166.1"/>
    </source>
</evidence>
<evidence type="ECO:0000259" key="1">
    <source>
        <dbReference type="Pfam" id="PF18803"/>
    </source>
</evidence>
<proteinExistence type="predicted"/>
<reference evidence="3" key="2">
    <citation type="submission" date="2015-01" db="EMBL/GenBank/DDBJ databases">
        <title>Evolutionary Origins and Diversification of the Mycorrhizal Mutualists.</title>
        <authorList>
            <consortium name="DOE Joint Genome Institute"/>
            <consortium name="Mycorrhizal Genomics Consortium"/>
            <person name="Kohler A."/>
            <person name="Kuo A."/>
            <person name="Nagy L.G."/>
            <person name="Floudas D."/>
            <person name="Copeland A."/>
            <person name="Barry K.W."/>
            <person name="Cichocki N."/>
            <person name="Veneault-Fourrey C."/>
            <person name="LaButti K."/>
            <person name="Lindquist E.A."/>
            <person name="Lipzen A."/>
            <person name="Lundell T."/>
            <person name="Morin E."/>
            <person name="Murat C."/>
            <person name="Riley R."/>
            <person name="Ohm R."/>
            <person name="Sun H."/>
            <person name="Tunlid A."/>
            <person name="Henrissat B."/>
            <person name="Grigoriev I.V."/>
            <person name="Hibbett D.S."/>
            <person name="Martin F."/>
        </authorList>
    </citation>
    <scope>NUCLEOTIDE SEQUENCE [LARGE SCALE GENOMIC DNA]</scope>
    <source>
        <strain evidence="3">Ve08.2h10</strain>
    </source>
</reference>
<evidence type="ECO:0000313" key="3">
    <source>
        <dbReference type="Proteomes" id="UP000054538"/>
    </source>
</evidence>
<protein>
    <recommendedName>
        <fullName evidence="1">CxC2-like cysteine cluster KDZ transposase-associated domain-containing protein</fullName>
    </recommendedName>
</protein>
<dbReference type="InterPro" id="IPR040521">
    <property type="entry name" value="KDZ"/>
</dbReference>
<dbReference type="InParanoid" id="A0A0D0D0T3"/>
<dbReference type="Pfam" id="PF18803">
    <property type="entry name" value="CxC2"/>
    <property type="match status" value="1"/>
</dbReference>
<reference evidence="2 3" key="1">
    <citation type="submission" date="2014-04" db="EMBL/GenBank/DDBJ databases">
        <authorList>
            <consortium name="DOE Joint Genome Institute"/>
            <person name="Kuo A."/>
            <person name="Kohler A."/>
            <person name="Jargeat P."/>
            <person name="Nagy L.G."/>
            <person name="Floudas D."/>
            <person name="Copeland A."/>
            <person name="Barry K.W."/>
            <person name="Cichocki N."/>
            <person name="Veneault-Fourrey C."/>
            <person name="LaButti K."/>
            <person name="Lindquist E.A."/>
            <person name="Lipzen A."/>
            <person name="Lundell T."/>
            <person name="Morin E."/>
            <person name="Murat C."/>
            <person name="Sun H."/>
            <person name="Tunlid A."/>
            <person name="Henrissat B."/>
            <person name="Grigoriev I.V."/>
            <person name="Hibbett D.S."/>
            <person name="Martin F."/>
            <person name="Nordberg H.P."/>
            <person name="Cantor M.N."/>
            <person name="Hua S.X."/>
        </authorList>
    </citation>
    <scope>NUCLEOTIDE SEQUENCE [LARGE SCALE GENOMIC DNA]</scope>
    <source>
        <strain evidence="2 3">Ve08.2h10</strain>
    </source>
</reference>
<dbReference type="STRING" id="930991.A0A0D0D0T3"/>
<organism evidence="2 3">
    <name type="scientific">Paxillus rubicundulus Ve08.2h10</name>
    <dbReference type="NCBI Taxonomy" id="930991"/>
    <lineage>
        <taxon>Eukaryota</taxon>
        <taxon>Fungi</taxon>
        <taxon>Dikarya</taxon>
        <taxon>Basidiomycota</taxon>
        <taxon>Agaricomycotina</taxon>
        <taxon>Agaricomycetes</taxon>
        <taxon>Agaricomycetidae</taxon>
        <taxon>Boletales</taxon>
        <taxon>Paxilineae</taxon>
        <taxon>Paxillaceae</taxon>
        <taxon>Paxillus</taxon>
    </lineage>
</organism>
<dbReference type="Proteomes" id="UP000054538">
    <property type="component" value="Unassembled WGS sequence"/>
</dbReference>
<sequence length="887" mass="101579">MFCRDCVVLTHKCLPLHSIREWTGAFWVQTCLKDLGLVIQLGHQPGSVCYLPKPPHSDDFLIINNNGIHPVTLRFCGCETADTHVQQLLRHRLFPASTDRPRTAATFSMLEEYHLLSLESKVSSYHYYAALARRNNNTGLTPSKDRYKHFMRIVREWRHLKMLKRAGRGHDPAGVDNTKEGECAVLCPACPHPGKNLPDDWDKVPTDKEWLYALSIAIDANFRLKRRLSSKDSVDPSLSRGWSYFVEELSYKLYSSEHSNTRQEKSACSSHDAINGADTKNSVGLAATGTGSVCCARHETKLAGGVGDLQKGERYVNMDYLFFSALRGTAVKCVNVSYDIVCQWERHLWERMLTLPFTLHFPFTERKVTTFVPKFHLPAHVAECQWKYTFNYIKGAARTDGEAPERGWSTLNAASSSTKEMGPGHRRDVLDDLMGDSNWKKRIGLGETILRKIIEAIPERNEHKEDFYESDQSLSARYAKQLAKWKTEVEAWEHDRSRPNPFEGKSASFTQASIRLQLANDEAKRAMESNVLPIHLEISPSILISMGIDFEDQQRRLHADSGKLGLHATDQQKARMQERTNALVRHIEAWANVQVIYIPGVASIRARSLVNFKSALRPQDFNLWLPSALQRQVPCDTRLEEIEWKLRFGQAHDALNELRQALRSRSYMLCFKDWFLRGQGANTRARNCLKSVDTKIDSSAVKYRTAHGALLALSLLLGKVGWMNSLRPLENEDIRAMTAGTNDCPTEGRRRLSWIWLVCGYSESDAEQDGDEGLQDAIRIEWCKIRARAHRWAEEVDLLFEEQRRMLQFLRWEANWWSDRQSRGLTNDPAVDEGLKAYALRQAALRVELGKYFTRTWCDTEKYSELGDDGRCMFENDLGRSLQPRMY</sequence>
<accession>A0A0D0D0T3</accession>
<gene>
    <name evidence="2" type="ORF">PAXRUDRAFT_393130</name>
</gene>
<keyword evidence="3" id="KW-1185">Reference proteome</keyword>
<dbReference type="AlphaFoldDB" id="A0A0D0D0T3"/>
<name>A0A0D0D0T3_9AGAM</name>
<dbReference type="EMBL" id="KN827104">
    <property type="protein sequence ID" value="KIK77166.1"/>
    <property type="molecule type" value="Genomic_DNA"/>
</dbReference>
<feature type="domain" description="CxC2-like cysteine cluster KDZ transposase-associated" evidence="1">
    <location>
        <begin position="32"/>
        <end position="139"/>
    </location>
</feature>
<dbReference type="Pfam" id="PF18758">
    <property type="entry name" value="KDZ"/>
    <property type="match status" value="1"/>
</dbReference>